<dbReference type="InParanoid" id="A0A1Y2EAZ8"/>
<accession>A0A1Y2EAZ8</accession>
<dbReference type="InterPro" id="IPR027417">
    <property type="entry name" value="P-loop_NTPase"/>
</dbReference>
<comment type="caution">
    <text evidence="14">The sequence shown here is derived from an EMBL/GenBank/DDBJ whole genome shotgun (WGS) entry which is preliminary data.</text>
</comment>
<reference evidence="14 15" key="1">
    <citation type="submission" date="2016-07" db="EMBL/GenBank/DDBJ databases">
        <title>Pervasive Adenine N6-methylation of Active Genes in Fungi.</title>
        <authorList>
            <consortium name="DOE Joint Genome Institute"/>
            <person name="Mondo S.J."/>
            <person name="Dannebaum R.O."/>
            <person name="Kuo R.C."/>
            <person name="Labutti K."/>
            <person name="Haridas S."/>
            <person name="Kuo A."/>
            <person name="Salamov A."/>
            <person name="Ahrendt S.R."/>
            <person name="Lipzen A."/>
            <person name="Sullivan W."/>
            <person name="Andreopoulos W.B."/>
            <person name="Clum A."/>
            <person name="Lindquist E."/>
            <person name="Daum C."/>
            <person name="Ramamoorthy G.K."/>
            <person name="Gryganskyi A."/>
            <person name="Culley D."/>
            <person name="Magnuson J.K."/>
            <person name="James T.Y."/>
            <person name="O'Malley M.A."/>
            <person name="Stajich J.E."/>
            <person name="Spatafora J.W."/>
            <person name="Visel A."/>
            <person name="Grigoriev I.V."/>
        </authorList>
    </citation>
    <scope>NUCLEOTIDE SEQUENCE [LARGE SCALE GENOMIC DNA]</scope>
    <source>
        <strain evidence="14 15">CBS 129021</strain>
    </source>
</reference>
<dbReference type="EMBL" id="MCFJ01000003">
    <property type="protein sequence ID" value="ORY68436.1"/>
    <property type="molecule type" value="Genomic_DNA"/>
</dbReference>
<dbReference type="InterPro" id="IPR001650">
    <property type="entry name" value="Helicase_C-like"/>
</dbReference>
<evidence type="ECO:0000259" key="11">
    <source>
        <dbReference type="PROSITE" id="PS50089"/>
    </source>
</evidence>
<dbReference type="InterPro" id="IPR001841">
    <property type="entry name" value="Znf_RING"/>
</dbReference>
<dbReference type="GO" id="GO:0006281">
    <property type="term" value="P:DNA repair"/>
    <property type="evidence" value="ECO:0007669"/>
    <property type="project" value="TreeGrafter"/>
</dbReference>
<evidence type="ECO:0000256" key="3">
    <source>
        <dbReference type="ARBA" id="ARBA00022741"/>
    </source>
</evidence>
<organism evidence="14 15">
    <name type="scientific">Pseudomassariella vexata</name>
    <dbReference type="NCBI Taxonomy" id="1141098"/>
    <lineage>
        <taxon>Eukaryota</taxon>
        <taxon>Fungi</taxon>
        <taxon>Dikarya</taxon>
        <taxon>Ascomycota</taxon>
        <taxon>Pezizomycotina</taxon>
        <taxon>Sordariomycetes</taxon>
        <taxon>Xylariomycetidae</taxon>
        <taxon>Amphisphaeriales</taxon>
        <taxon>Pseudomassariaceae</taxon>
        <taxon>Pseudomassariella</taxon>
    </lineage>
</organism>
<evidence type="ECO:0000256" key="8">
    <source>
        <dbReference type="ARBA" id="ARBA00022840"/>
    </source>
</evidence>
<dbReference type="InterPro" id="IPR000330">
    <property type="entry name" value="SNF2_N"/>
</dbReference>
<evidence type="ECO:0000259" key="13">
    <source>
        <dbReference type="PROSITE" id="PS51194"/>
    </source>
</evidence>
<dbReference type="Gene3D" id="3.40.50.300">
    <property type="entry name" value="P-loop containing nucleotide triphosphate hydrolases"/>
    <property type="match status" value="1"/>
</dbReference>
<evidence type="ECO:0000256" key="6">
    <source>
        <dbReference type="ARBA" id="ARBA00022806"/>
    </source>
</evidence>
<dbReference type="PROSITE" id="PS51194">
    <property type="entry name" value="HELICASE_CTER"/>
    <property type="match status" value="1"/>
</dbReference>
<dbReference type="STRING" id="1141098.A0A1Y2EAZ8"/>
<dbReference type="GO" id="GO:0016787">
    <property type="term" value="F:hydrolase activity"/>
    <property type="evidence" value="ECO:0007669"/>
    <property type="project" value="UniProtKB-KW"/>
</dbReference>
<evidence type="ECO:0000259" key="12">
    <source>
        <dbReference type="PROSITE" id="PS51192"/>
    </source>
</evidence>
<feature type="domain" description="Helicase ATP-binding" evidence="12">
    <location>
        <begin position="380"/>
        <end position="572"/>
    </location>
</feature>
<dbReference type="PROSITE" id="PS00518">
    <property type="entry name" value="ZF_RING_1"/>
    <property type="match status" value="1"/>
</dbReference>
<dbReference type="CDD" id="cd18008">
    <property type="entry name" value="DEXDc_SHPRH-like"/>
    <property type="match status" value="1"/>
</dbReference>
<evidence type="ECO:0000256" key="2">
    <source>
        <dbReference type="ARBA" id="ARBA00022723"/>
    </source>
</evidence>
<dbReference type="Pfam" id="PF00271">
    <property type="entry name" value="Helicase_C"/>
    <property type="match status" value="1"/>
</dbReference>
<dbReference type="GO" id="GO:0005524">
    <property type="term" value="F:ATP binding"/>
    <property type="evidence" value="ECO:0007669"/>
    <property type="project" value="UniProtKB-KW"/>
</dbReference>
<dbReference type="GO" id="GO:0008094">
    <property type="term" value="F:ATP-dependent activity, acting on DNA"/>
    <property type="evidence" value="ECO:0007669"/>
    <property type="project" value="TreeGrafter"/>
</dbReference>
<dbReference type="PANTHER" id="PTHR45626:SF52">
    <property type="entry name" value="SINGLE-STRANDED DNA-DEPENDENT ATPASE (EUROFUNG)"/>
    <property type="match status" value="1"/>
</dbReference>
<dbReference type="InterPro" id="IPR050628">
    <property type="entry name" value="SNF2_RAD54_helicase_TF"/>
</dbReference>
<dbReference type="Proteomes" id="UP000193689">
    <property type="component" value="Unassembled WGS sequence"/>
</dbReference>
<dbReference type="SUPFAM" id="SSF57850">
    <property type="entry name" value="RING/U-box"/>
    <property type="match status" value="1"/>
</dbReference>
<dbReference type="AlphaFoldDB" id="A0A1Y2EAZ8"/>
<dbReference type="InterPro" id="IPR038718">
    <property type="entry name" value="SNF2-like_sf"/>
</dbReference>
<keyword evidence="2" id="KW-0479">Metal-binding</keyword>
<gene>
    <name evidence="14" type="ORF">BCR38DRAFT_423246</name>
</gene>
<dbReference type="SUPFAM" id="SSF52540">
    <property type="entry name" value="P-loop containing nucleoside triphosphate hydrolases"/>
    <property type="match status" value="2"/>
</dbReference>
<keyword evidence="3" id="KW-0547">Nucleotide-binding</keyword>
<name>A0A1Y2EAZ8_9PEZI</name>
<evidence type="ECO:0000256" key="7">
    <source>
        <dbReference type="ARBA" id="ARBA00022833"/>
    </source>
</evidence>
<dbReference type="SMART" id="SM00490">
    <property type="entry name" value="HELICc"/>
    <property type="match status" value="1"/>
</dbReference>
<proteinExistence type="inferred from homology"/>
<sequence>MNIVQMSLKRILNDEGPSYGSQRLHTQNGYITTGAGQEDYADVFSDDILFNLNYNSKFPDFERPYGLGQDEFDDVQQWGYASIFDQQPDRASDSPPVTAEASDLYQGVADGEVMSNGVKPKTVCYGMLYNVDVKIVGDMGFLDTKLKPTEGRGPKQTQHFRLSEKPEHVLLSFDDGTEFGLLRSSMTKHLSDMLRISELDFEAVAETKVLRDTIGRAQKPSEALIRVSINIYGPPNQANYVGDLLSSHKLWLQKPEYARRDLPYENPQVLVFEGLDASILDTPVEMLQRVKVQAKPRTEEEHLHQTISDVYNRSKRQEGLQQIRVSRRFKKGMLGHQKEALDFMLQRESGEIPDQFRLWKEKVVEGHTSYQHSITKSKARTRPEEKGGGILADEMGMGKSLSILSLIVETLEKGQIWASKRRTARDGATKVKGHTRATLVVVSSALLINNWEKEIEEHLEDSLNVIRYHGPNRNKNGAGAAKLEDADIVVTTYNTLAKEFSDSSAFKKSSLLHDIEWYRVVLDEAHIIRRQATSFHKTCAELKAHSRWCLTGTPIQNKLEDIGSLFCFIRARPFDSMAVFRRYIAVPFEQNDDETTKERLLPLIESLCLRRTKDLLQLPDLDESVRILDLTEPEMKQYNKTQDILFRKIKQKVGEHEETSNFGLFQAQLQLRIMCNHGTFQQQFSWQSAKSLRDIKEAALSLKRDSAEVTCNGCSQIMPVLGSNELYNNFVEKCNHVLCSECLQDIVDQAGQVDARGHCPMCVRIVTDAPGVDMTGANASQSGRRGGELEDDRYFRHDGYSTKMQALISDVRQDLTRTKSIIFSCWTRTLNLVARHLKQDGIRFSRIDGECPLAKRQKILDDFAKRTGDPVLIMTTGTGAFGYVAVPTKISLSPEVDSSRLNLTCANRVFIVELQWNPSVESQAIARAIRLGQKQRVSVIRYIVNNTVEKAMQSQQEVKLRMAQKGFVDDADDAGAVEI</sequence>
<dbReference type="GeneID" id="63775789"/>
<evidence type="ECO:0000313" key="15">
    <source>
        <dbReference type="Proteomes" id="UP000193689"/>
    </source>
</evidence>
<keyword evidence="6" id="KW-0347">Helicase</keyword>
<dbReference type="GO" id="GO:0005634">
    <property type="term" value="C:nucleus"/>
    <property type="evidence" value="ECO:0007669"/>
    <property type="project" value="TreeGrafter"/>
</dbReference>
<dbReference type="InterPro" id="IPR014001">
    <property type="entry name" value="Helicase_ATP-bd"/>
</dbReference>
<dbReference type="InterPro" id="IPR049730">
    <property type="entry name" value="SNF2/RAD54-like_C"/>
</dbReference>
<keyword evidence="15" id="KW-1185">Reference proteome</keyword>
<dbReference type="GO" id="GO:0004386">
    <property type="term" value="F:helicase activity"/>
    <property type="evidence" value="ECO:0007669"/>
    <property type="project" value="UniProtKB-KW"/>
</dbReference>
<evidence type="ECO:0000256" key="1">
    <source>
        <dbReference type="ARBA" id="ARBA00007025"/>
    </source>
</evidence>
<dbReference type="InterPro" id="IPR017907">
    <property type="entry name" value="Znf_RING_CS"/>
</dbReference>
<feature type="region of interest" description="Disordered" evidence="10">
    <location>
        <begin position="370"/>
        <end position="392"/>
    </location>
</feature>
<evidence type="ECO:0000256" key="9">
    <source>
        <dbReference type="PROSITE-ProRule" id="PRU00175"/>
    </source>
</evidence>
<dbReference type="Pfam" id="PF00176">
    <property type="entry name" value="SNF2-rel_dom"/>
    <property type="match status" value="1"/>
</dbReference>
<evidence type="ECO:0000256" key="5">
    <source>
        <dbReference type="ARBA" id="ARBA00022801"/>
    </source>
</evidence>
<dbReference type="InterPro" id="IPR013083">
    <property type="entry name" value="Znf_RING/FYVE/PHD"/>
</dbReference>
<evidence type="ECO:0000313" key="14">
    <source>
        <dbReference type="EMBL" id="ORY68436.1"/>
    </source>
</evidence>
<evidence type="ECO:0000256" key="4">
    <source>
        <dbReference type="ARBA" id="ARBA00022771"/>
    </source>
</evidence>
<keyword evidence="5" id="KW-0378">Hydrolase</keyword>
<keyword evidence="8" id="KW-0067">ATP-binding</keyword>
<feature type="domain" description="Helicase C-terminal" evidence="13">
    <location>
        <begin position="810"/>
        <end position="975"/>
    </location>
</feature>
<dbReference type="RefSeq" id="XP_040718723.1">
    <property type="nucleotide sequence ID" value="XM_040859577.1"/>
</dbReference>
<comment type="similarity">
    <text evidence="1">Belongs to the SNF2/RAD54 helicase family.</text>
</comment>
<dbReference type="GO" id="GO:0008270">
    <property type="term" value="F:zinc ion binding"/>
    <property type="evidence" value="ECO:0007669"/>
    <property type="project" value="UniProtKB-KW"/>
</dbReference>
<protein>
    <submittedName>
        <fullName evidence="14">SNF2 family N-terminal domain-domain-containing protein</fullName>
    </submittedName>
</protein>
<dbReference type="CDD" id="cd18793">
    <property type="entry name" value="SF2_C_SNF"/>
    <property type="match status" value="1"/>
</dbReference>
<evidence type="ECO:0000256" key="10">
    <source>
        <dbReference type="SAM" id="MobiDB-lite"/>
    </source>
</evidence>
<dbReference type="Gene3D" id="3.30.40.10">
    <property type="entry name" value="Zinc/RING finger domain, C3HC4 (zinc finger)"/>
    <property type="match status" value="1"/>
</dbReference>
<feature type="domain" description="RING-type" evidence="11">
    <location>
        <begin position="711"/>
        <end position="762"/>
    </location>
</feature>
<dbReference type="SMART" id="SM00487">
    <property type="entry name" value="DEXDc"/>
    <property type="match status" value="1"/>
</dbReference>
<dbReference type="OrthoDB" id="448448at2759"/>
<keyword evidence="7" id="KW-0862">Zinc</keyword>
<dbReference type="PROSITE" id="PS50089">
    <property type="entry name" value="ZF_RING_2"/>
    <property type="match status" value="1"/>
</dbReference>
<keyword evidence="4 9" id="KW-0863">Zinc-finger</keyword>
<dbReference type="PANTHER" id="PTHR45626">
    <property type="entry name" value="TRANSCRIPTION TERMINATION FACTOR 2-RELATED"/>
    <property type="match status" value="1"/>
</dbReference>
<dbReference type="Gene3D" id="3.40.50.10810">
    <property type="entry name" value="Tandem AAA-ATPase domain"/>
    <property type="match status" value="1"/>
</dbReference>
<dbReference type="PROSITE" id="PS51192">
    <property type="entry name" value="HELICASE_ATP_BIND_1"/>
    <property type="match status" value="1"/>
</dbReference>